<sequence>MSSSVTVVYGGGRTINIRTTPTTTLQAVLNNVCEKISSNSTVNPENHALVYNNKPIDLSLTIRFANLPQGAKLKLAPRPGSSNVSKSSKSGGNGSTAAISSSSASGASRSGVGQSAGTRDAPVKVALQIVGSGRIIKDFSPSTTLWDIVTSIEASSGGALNLTNRCRVPEAGSLSPVERGLSYLSGALSMVSGSSSNGHNSEAEDDAEARKNKSGAGTPTRIYQQPVLVVLNKEISSVQEMQSTTLKSLGFSSGSSVMIRLSFRDSAVVPVPAPRPAASQTTASAPVTPTMATSSVACAKSLLSSETSDSPAHLIAEKTALGIAVPANDSDSLQTFDKQLFAARQVQVFAPPTSSSASLASRIVLPDSFYDDEDDSSSDLKLLISVQRERQAESERGFRSRIKQEKEEQKKHEQLKQKYPKTAIRFRFPDQAQVQASFLSSDSVDELFQFVREIMVIPQMLLTLTIQPPMQDLGKMLSLSLFDAKLTPAAVVHVKLQDGMVDKVSTANLVKQHVWQKVQNIETLVSDANYTGLALEDKNNAVIEADKTALESGQTQAAAAAGSSSGSGSQTTARAGSAPAPSAISDGPRMPKWFLAGQRRGIN</sequence>
<evidence type="ECO:0000259" key="2">
    <source>
        <dbReference type="PROSITE" id="PS50033"/>
    </source>
</evidence>
<dbReference type="CDD" id="cd16105">
    <property type="entry name" value="Ubl_ASPSCR1_like"/>
    <property type="match status" value="1"/>
</dbReference>
<dbReference type="InterPro" id="IPR001012">
    <property type="entry name" value="UBX_dom"/>
</dbReference>
<dbReference type="GO" id="GO:0012506">
    <property type="term" value="C:vesicle membrane"/>
    <property type="evidence" value="ECO:0007669"/>
    <property type="project" value="TreeGrafter"/>
</dbReference>
<organism evidence="3 4">
    <name type="scientific">Coemansia asiatica</name>
    <dbReference type="NCBI Taxonomy" id="1052880"/>
    <lineage>
        <taxon>Eukaryota</taxon>
        <taxon>Fungi</taxon>
        <taxon>Fungi incertae sedis</taxon>
        <taxon>Zoopagomycota</taxon>
        <taxon>Kickxellomycotina</taxon>
        <taxon>Kickxellomycetes</taxon>
        <taxon>Kickxellales</taxon>
        <taxon>Kickxellaceae</taxon>
        <taxon>Coemansia</taxon>
    </lineage>
</organism>
<dbReference type="EMBL" id="JANBOH010000129">
    <property type="protein sequence ID" value="KAJ1645006.1"/>
    <property type="molecule type" value="Genomic_DNA"/>
</dbReference>
<feature type="region of interest" description="Disordered" evidence="1">
    <location>
        <begin position="394"/>
        <end position="416"/>
    </location>
</feature>
<dbReference type="InterPro" id="IPR029071">
    <property type="entry name" value="Ubiquitin-like_domsf"/>
</dbReference>
<evidence type="ECO:0000313" key="4">
    <source>
        <dbReference type="Proteomes" id="UP001145021"/>
    </source>
</evidence>
<feature type="region of interest" description="Disordered" evidence="1">
    <location>
        <begin position="554"/>
        <end position="603"/>
    </location>
</feature>
<dbReference type="PANTHER" id="PTHR46467">
    <property type="entry name" value="TETHER CONTAINING UBX DOMAIN FOR GLUT4"/>
    <property type="match status" value="1"/>
</dbReference>
<dbReference type="PROSITE" id="PS50033">
    <property type="entry name" value="UBX"/>
    <property type="match status" value="1"/>
</dbReference>
<dbReference type="CDD" id="cd17075">
    <property type="entry name" value="UBX1_UBXN9"/>
    <property type="match status" value="1"/>
</dbReference>
<dbReference type="Pfam" id="PF00789">
    <property type="entry name" value="UBX"/>
    <property type="match status" value="1"/>
</dbReference>
<reference evidence="3" key="1">
    <citation type="submission" date="2022-07" db="EMBL/GenBank/DDBJ databases">
        <title>Phylogenomic reconstructions and comparative analyses of Kickxellomycotina fungi.</title>
        <authorList>
            <person name="Reynolds N.K."/>
            <person name="Stajich J.E."/>
            <person name="Barry K."/>
            <person name="Grigoriev I.V."/>
            <person name="Crous P."/>
            <person name="Smith M.E."/>
        </authorList>
    </citation>
    <scope>NUCLEOTIDE SEQUENCE</scope>
    <source>
        <strain evidence="3">NBRC 105413</strain>
    </source>
</reference>
<dbReference type="Proteomes" id="UP001145021">
    <property type="component" value="Unassembled WGS sequence"/>
</dbReference>
<feature type="region of interest" description="Disordered" evidence="1">
    <location>
        <begin position="73"/>
        <end position="118"/>
    </location>
</feature>
<accession>A0A9W8CIU6</accession>
<dbReference type="Pfam" id="PF11470">
    <property type="entry name" value="TUG-UBL1"/>
    <property type="match status" value="1"/>
</dbReference>
<evidence type="ECO:0000256" key="1">
    <source>
        <dbReference type="SAM" id="MobiDB-lite"/>
    </source>
</evidence>
<feature type="compositionally biased region" description="Low complexity" evidence="1">
    <location>
        <begin position="554"/>
        <end position="578"/>
    </location>
</feature>
<proteinExistence type="predicted"/>
<dbReference type="Gene3D" id="3.10.20.90">
    <property type="entry name" value="Phosphatidylinositol 3-kinase Catalytic Subunit, Chain A, domain 1"/>
    <property type="match status" value="2"/>
</dbReference>
<dbReference type="GO" id="GO:0006886">
    <property type="term" value="P:intracellular protein transport"/>
    <property type="evidence" value="ECO:0007669"/>
    <property type="project" value="TreeGrafter"/>
</dbReference>
<comment type="caution">
    <text evidence="3">The sequence shown here is derived from an EMBL/GenBank/DDBJ whole genome shotgun (WGS) entry which is preliminary data.</text>
</comment>
<dbReference type="SUPFAM" id="SSF54236">
    <property type="entry name" value="Ubiquitin-like"/>
    <property type="match status" value="2"/>
</dbReference>
<name>A0A9W8CIU6_9FUNG</name>
<dbReference type="InterPro" id="IPR059238">
    <property type="entry name" value="UBX1_UBXN9"/>
</dbReference>
<dbReference type="PANTHER" id="PTHR46467:SF1">
    <property type="entry name" value="TETHER CONTAINING UBX DOMAIN FOR GLUT4"/>
    <property type="match status" value="1"/>
</dbReference>
<dbReference type="GO" id="GO:0005737">
    <property type="term" value="C:cytoplasm"/>
    <property type="evidence" value="ECO:0007669"/>
    <property type="project" value="TreeGrafter"/>
</dbReference>
<feature type="domain" description="UBX" evidence="2">
    <location>
        <begin position="417"/>
        <end position="494"/>
    </location>
</feature>
<feature type="region of interest" description="Disordered" evidence="1">
    <location>
        <begin position="193"/>
        <end position="219"/>
    </location>
</feature>
<gene>
    <name evidence="3" type="ORF">LPJ64_003363</name>
</gene>
<dbReference type="GO" id="GO:0005634">
    <property type="term" value="C:nucleus"/>
    <property type="evidence" value="ECO:0007669"/>
    <property type="project" value="TreeGrafter"/>
</dbReference>
<keyword evidence="4" id="KW-1185">Reference proteome</keyword>
<evidence type="ECO:0000313" key="3">
    <source>
        <dbReference type="EMBL" id="KAJ1645006.1"/>
    </source>
</evidence>
<dbReference type="InterPro" id="IPR021569">
    <property type="entry name" value="TUG-UBL1"/>
</dbReference>
<protein>
    <recommendedName>
        <fullName evidence="2">UBX domain-containing protein</fullName>
    </recommendedName>
</protein>
<feature type="compositionally biased region" description="Low complexity" evidence="1">
    <location>
        <begin position="80"/>
        <end position="117"/>
    </location>
</feature>
<dbReference type="AlphaFoldDB" id="A0A9W8CIU6"/>